<evidence type="ECO:0000256" key="2">
    <source>
        <dbReference type="ARBA" id="ARBA00005551"/>
    </source>
</evidence>
<feature type="domain" description="RCK N-terminal" evidence="12">
    <location>
        <begin position="415"/>
        <end position="539"/>
    </location>
</feature>
<dbReference type="InterPro" id="IPR036291">
    <property type="entry name" value="NAD(P)-bd_dom_sf"/>
</dbReference>
<evidence type="ECO:0000259" key="12">
    <source>
        <dbReference type="PROSITE" id="PS51201"/>
    </source>
</evidence>
<keyword evidence="4" id="KW-0050">Antiport</keyword>
<dbReference type="Pfam" id="PF00999">
    <property type="entry name" value="Na_H_Exchanger"/>
    <property type="match status" value="1"/>
</dbReference>
<dbReference type="PANTHER" id="PTHR46157:SF4">
    <property type="entry name" value="K(+) EFFLUX ANTIPORTER 3, CHLOROPLASTIC"/>
    <property type="match status" value="1"/>
</dbReference>
<dbReference type="GO" id="GO:0006813">
    <property type="term" value="P:potassium ion transport"/>
    <property type="evidence" value="ECO:0007669"/>
    <property type="project" value="UniProtKB-KW"/>
</dbReference>
<reference evidence="13 14" key="1">
    <citation type="submission" date="2019-09" db="EMBL/GenBank/DDBJ databases">
        <title>Genome sequence and assembly of Taibaiella sp.</title>
        <authorList>
            <person name="Chhetri G."/>
        </authorList>
    </citation>
    <scope>NUCLEOTIDE SEQUENCE [LARGE SCALE GENOMIC DNA]</scope>
    <source>
        <strain evidence="13 14">KVB11</strain>
    </source>
</reference>
<dbReference type="GO" id="GO:0008324">
    <property type="term" value="F:monoatomic cation transmembrane transporter activity"/>
    <property type="evidence" value="ECO:0007669"/>
    <property type="project" value="InterPro"/>
</dbReference>
<dbReference type="PROSITE" id="PS51201">
    <property type="entry name" value="RCK_N"/>
    <property type="match status" value="1"/>
</dbReference>
<evidence type="ECO:0000256" key="11">
    <source>
        <dbReference type="SAM" id="Phobius"/>
    </source>
</evidence>
<dbReference type="InterPro" id="IPR003148">
    <property type="entry name" value="RCK_N"/>
</dbReference>
<evidence type="ECO:0000256" key="4">
    <source>
        <dbReference type="ARBA" id="ARBA00022449"/>
    </source>
</evidence>
<feature type="transmembrane region" description="Helical" evidence="11">
    <location>
        <begin position="31"/>
        <end position="50"/>
    </location>
</feature>
<feature type="transmembrane region" description="Helical" evidence="11">
    <location>
        <begin position="307"/>
        <end position="330"/>
    </location>
</feature>
<keyword evidence="6 11" id="KW-0812">Transmembrane</keyword>
<evidence type="ECO:0000256" key="3">
    <source>
        <dbReference type="ARBA" id="ARBA00022448"/>
    </source>
</evidence>
<dbReference type="SUPFAM" id="SSF51735">
    <property type="entry name" value="NAD(P)-binding Rossmann-fold domains"/>
    <property type="match status" value="1"/>
</dbReference>
<keyword evidence="7" id="KW-0630">Potassium</keyword>
<evidence type="ECO:0000256" key="6">
    <source>
        <dbReference type="ARBA" id="ARBA00022692"/>
    </source>
</evidence>
<organism evidence="13 14">
    <name type="scientific">Taibaiella lutea</name>
    <dbReference type="NCBI Taxonomy" id="2608001"/>
    <lineage>
        <taxon>Bacteria</taxon>
        <taxon>Pseudomonadati</taxon>
        <taxon>Bacteroidota</taxon>
        <taxon>Chitinophagia</taxon>
        <taxon>Chitinophagales</taxon>
        <taxon>Chitinophagaceae</taxon>
        <taxon>Taibaiella</taxon>
    </lineage>
</organism>
<keyword evidence="10 11" id="KW-0472">Membrane</keyword>
<feature type="transmembrane region" description="Helical" evidence="11">
    <location>
        <begin position="191"/>
        <end position="209"/>
    </location>
</feature>
<dbReference type="Pfam" id="PF02254">
    <property type="entry name" value="TrkA_N"/>
    <property type="match status" value="1"/>
</dbReference>
<keyword evidence="8 11" id="KW-1133">Transmembrane helix</keyword>
<dbReference type="GO" id="GO:0005886">
    <property type="term" value="C:plasma membrane"/>
    <property type="evidence" value="ECO:0007669"/>
    <property type="project" value="TreeGrafter"/>
</dbReference>
<dbReference type="FunFam" id="3.40.50.720:FF:000036">
    <property type="entry name" value="Glutathione-regulated potassium-efflux system protein KefB"/>
    <property type="match status" value="1"/>
</dbReference>
<sequence>MDSQFFFHALIYLGSAVILVPISKRLGLGSVLGYLLAGMIIGPSALALIGEQSADIMHFAEFGVVMMLFLIGLEVEPQLLWRWRSSILGLGGLQVIITTLIVGFIAYKIVGLDFNQSLSIGLIFSMSSTAIVLQTMTERNWLQTSAGRNAFSVLLFQDIAVIPILALLPLLSPDKVAVNVHQTHATLTEHLPQWGKTLVVLGAVVSIIVGGKYLSRPIFQMVAATNLRELFSAAALLLIVAITVLMTLVGLSPALGAFLAGVVLANSEYRHELESDIEPFKGLLLGLFFIAVGASIDFDLIAKKPFLIAEIVIGVMLCKLAILALLSRIFKLRVDQFMIFAFALAQVGEFAFVLFSFAKDLYIFNQELFNILNVVVAASMAMSPILMLIMEKFLLPRVVKKLPKRTREHDTIEENNAVIIAGYGRFGSVTGRFLKANGIETTVLDANSDRVDSLRKIGIKVYYGDALRIDLLKAAGADKAKLIVIALDDSAQVLKLVNIVKKHFPNMHIITRAHGLNDTYELMDAGVLHVFRETVDSSLRAGTEALKIMGVRAYTAQRAHDLFLEHDEKSLKKMAAARHDKKKYINVLRKRIQELETIIQNDIHEKPIHTHTGKDMTTLRLKDETEEEEV</sequence>
<evidence type="ECO:0000256" key="7">
    <source>
        <dbReference type="ARBA" id="ARBA00022958"/>
    </source>
</evidence>
<feature type="transmembrane region" description="Helical" evidence="11">
    <location>
        <begin position="369"/>
        <end position="390"/>
    </location>
</feature>
<dbReference type="Gene3D" id="3.40.50.720">
    <property type="entry name" value="NAD(P)-binding Rossmann-like Domain"/>
    <property type="match status" value="1"/>
</dbReference>
<evidence type="ECO:0000313" key="13">
    <source>
        <dbReference type="EMBL" id="KAA5537015.1"/>
    </source>
</evidence>
<feature type="transmembrane region" description="Helical" evidence="11">
    <location>
        <begin position="283"/>
        <end position="300"/>
    </location>
</feature>
<comment type="caution">
    <text evidence="13">The sequence shown here is derived from an EMBL/GenBank/DDBJ whole genome shotgun (WGS) entry which is preliminary data.</text>
</comment>
<accession>A0A5M6CVS9</accession>
<dbReference type="InterPro" id="IPR004771">
    <property type="entry name" value="K/H_exchanger"/>
</dbReference>
<evidence type="ECO:0000256" key="1">
    <source>
        <dbReference type="ARBA" id="ARBA00004127"/>
    </source>
</evidence>
<feature type="transmembrane region" description="Helical" evidence="11">
    <location>
        <begin position="336"/>
        <end position="357"/>
    </location>
</feature>
<keyword evidence="9" id="KW-0406">Ion transport</keyword>
<protein>
    <submittedName>
        <fullName evidence="13">Potassium transporter</fullName>
    </submittedName>
</protein>
<dbReference type="AlphaFoldDB" id="A0A5M6CVS9"/>
<evidence type="ECO:0000256" key="8">
    <source>
        <dbReference type="ARBA" id="ARBA00022989"/>
    </source>
</evidence>
<feature type="transmembrane region" description="Helical" evidence="11">
    <location>
        <begin position="56"/>
        <end position="75"/>
    </location>
</feature>
<dbReference type="Proteomes" id="UP000323632">
    <property type="component" value="Unassembled WGS sequence"/>
</dbReference>
<dbReference type="EMBL" id="VWSH01000001">
    <property type="protein sequence ID" value="KAA5537015.1"/>
    <property type="molecule type" value="Genomic_DNA"/>
</dbReference>
<feature type="transmembrane region" description="Helical" evidence="11">
    <location>
        <begin position="230"/>
        <end position="263"/>
    </location>
</feature>
<proteinExistence type="inferred from homology"/>
<feature type="transmembrane region" description="Helical" evidence="11">
    <location>
        <begin position="87"/>
        <end position="110"/>
    </location>
</feature>
<comment type="subcellular location">
    <subcellularLocation>
        <location evidence="1">Endomembrane system</location>
        <topology evidence="1">Multi-pass membrane protein</topology>
    </subcellularLocation>
</comment>
<evidence type="ECO:0000256" key="9">
    <source>
        <dbReference type="ARBA" id="ARBA00023065"/>
    </source>
</evidence>
<comment type="similarity">
    <text evidence="2">Belongs to the monovalent cation:proton antiporter 2 (CPA2) transporter (TC 2.A.37) family.</text>
</comment>
<evidence type="ECO:0000256" key="5">
    <source>
        <dbReference type="ARBA" id="ARBA00022538"/>
    </source>
</evidence>
<dbReference type="Gene3D" id="1.20.1530.20">
    <property type="match status" value="1"/>
</dbReference>
<feature type="transmembrane region" description="Helical" evidence="11">
    <location>
        <begin position="116"/>
        <end position="137"/>
    </location>
</feature>
<evidence type="ECO:0000313" key="14">
    <source>
        <dbReference type="Proteomes" id="UP000323632"/>
    </source>
</evidence>
<keyword evidence="14" id="KW-1185">Reference proteome</keyword>
<evidence type="ECO:0000256" key="10">
    <source>
        <dbReference type="ARBA" id="ARBA00023136"/>
    </source>
</evidence>
<feature type="transmembrane region" description="Helical" evidence="11">
    <location>
        <begin position="6"/>
        <end position="22"/>
    </location>
</feature>
<dbReference type="GO" id="GO:1902600">
    <property type="term" value="P:proton transmembrane transport"/>
    <property type="evidence" value="ECO:0007669"/>
    <property type="project" value="InterPro"/>
</dbReference>
<feature type="transmembrane region" description="Helical" evidence="11">
    <location>
        <begin position="149"/>
        <end position="171"/>
    </location>
</feature>
<dbReference type="NCBIfam" id="TIGR00932">
    <property type="entry name" value="2a37"/>
    <property type="match status" value="1"/>
</dbReference>
<dbReference type="RefSeq" id="WP_150031591.1">
    <property type="nucleotide sequence ID" value="NZ_VWSH01000001.1"/>
</dbReference>
<dbReference type="PANTHER" id="PTHR46157">
    <property type="entry name" value="K(+) EFFLUX ANTIPORTER 3, CHLOROPLASTIC"/>
    <property type="match status" value="1"/>
</dbReference>
<dbReference type="InterPro" id="IPR006153">
    <property type="entry name" value="Cation/H_exchanger_TM"/>
</dbReference>
<dbReference type="InterPro" id="IPR038770">
    <property type="entry name" value="Na+/solute_symporter_sf"/>
</dbReference>
<keyword evidence="5" id="KW-0633">Potassium transport</keyword>
<name>A0A5M6CVS9_9BACT</name>
<keyword evidence="3" id="KW-0813">Transport</keyword>
<gene>
    <name evidence="13" type="ORF">F0919_04910</name>
</gene>
<dbReference type="GO" id="GO:0015297">
    <property type="term" value="F:antiporter activity"/>
    <property type="evidence" value="ECO:0007669"/>
    <property type="project" value="UniProtKB-KW"/>
</dbReference>
<dbReference type="GO" id="GO:0012505">
    <property type="term" value="C:endomembrane system"/>
    <property type="evidence" value="ECO:0007669"/>
    <property type="project" value="UniProtKB-SubCell"/>
</dbReference>